<reference evidence="3 4" key="1">
    <citation type="submission" date="2015-09" db="EMBL/GenBank/DDBJ databases">
        <authorList>
            <consortium name="Pathogen Informatics"/>
        </authorList>
    </citation>
    <scope>NUCLEOTIDE SEQUENCE [LARGE SCALE GENOMIC DNA]</scope>
    <source>
        <strain evidence="3 4">2789STDY5834876</strain>
    </source>
</reference>
<evidence type="ECO:0008006" key="5">
    <source>
        <dbReference type="Google" id="ProtNLM"/>
    </source>
</evidence>
<protein>
    <recommendedName>
        <fullName evidence="5">Carbohydrate-binding domain-containing protein</fullName>
    </recommendedName>
</protein>
<organism evidence="3 4">
    <name type="scientific">Faecalicatena contorta</name>
    <dbReference type="NCBI Taxonomy" id="39482"/>
    <lineage>
        <taxon>Bacteria</taxon>
        <taxon>Bacillati</taxon>
        <taxon>Bacillota</taxon>
        <taxon>Clostridia</taxon>
        <taxon>Lachnospirales</taxon>
        <taxon>Lachnospiraceae</taxon>
        <taxon>Faecalicatena</taxon>
    </lineage>
</organism>
<feature type="chain" id="PRO_5038727763" description="Carbohydrate-binding domain-containing protein" evidence="2">
    <location>
        <begin position="24"/>
        <end position="458"/>
    </location>
</feature>
<dbReference type="InterPro" id="IPR012332">
    <property type="entry name" value="Autotransporter_pectin_lyase_C"/>
</dbReference>
<evidence type="ECO:0000313" key="4">
    <source>
        <dbReference type="Proteomes" id="UP000095544"/>
    </source>
</evidence>
<dbReference type="PROSITE" id="PS51257">
    <property type="entry name" value="PROKAR_LIPOPROTEIN"/>
    <property type="match status" value="1"/>
</dbReference>
<dbReference type="Gene3D" id="2.160.20.20">
    <property type="match status" value="1"/>
</dbReference>
<proteinExistence type="predicted"/>
<dbReference type="AlphaFoldDB" id="A0A174I5K9"/>
<evidence type="ECO:0000256" key="2">
    <source>
        <dbReference type="SAM" id="SignalP"/>
    </source>
</evidence>
<feature type="region of interest" description="Disordered" evidence="1">
    <location>
        <begin position="68"/>
        <end position="87"/>
    </location>
</feature>
<dbReference type="InterPro" id="IPR011050">
    <property type="entry name" value="Pectin_lyase_fold/virulence"/>
</dbReference>
<gene>
    <name evidence="3" type="ORF">ERS852491_03356</name>
</gene>
<feature type="signal peptide" evidence="2">
    <location>
        <begin position="1"/>
        <end position="23"/>
    </location>
</feature>
<evidence type="ECO:0000256" key="1">
    <source>
        <dbReference type="SAM" id="MobiDB-lite"/>
    </source>
</evidence>
<accession>A0A174I5K9</accession>
<dbReference type="SUPFAM" id="SSF51126">
    <property type="entry name" value="Pectin lyase-like"/>
    <property type="match status" value="1"/>
</dbReference>
<dbReference type="RefSeq" id="WP_055154357.1">
    <property type="nucleotide sequence ID" value="NZ_CYZU01000035.1"/>
</dbReference>
<evidence type="ECO:0000313" key="3">
    <source>
        <dbReference type="EMBL" id="CUO80335.1"/>
    </source>
</evidence>
<dbReference type="EMBL" id="CYZU01000035">
    <property type="protein sequence ID" value="CUO80335.1"/>
    <property type="molecule type" value="Genomic_DNA"/>
</dbReference>
<dbReference type="Proteomes" id="UP000095544">
    <property type="component" value="Unassembled WGS sequence"/>
</dbReference>
<sequence>MKKRVIQLLLGTAVLLYVFTGCSHQGSTDDKDTDSVNSGEVIVEEQEQDFIDEESQGSIELNGMLQVDGKSENSESESISTSSENQNAVLVKNGGTLTMTDGKLTKSGNTSSADESNYYGVNAVFATTAGSESSISKSEITSAAEGATAVFATGTDALIHANHVKINTSGNSSRGLKATYGGRIKAENIEVTTSGTRCAPVAAEKSGSVFVQGGTVLSSGTGSPCIFAAGTVTAEKLEGSADDSQILMIEGGSTAVLNGCDLSGSGENGVLLYRSSSENQGEGASNLKAADTKLTFRTEGPLFYVTNTKADVILKSSELKYEGNVLAKVSGNNINNWGTPGSNGGNLTLTAIDQKLKGRIICDEISTVNLKLKESSSFSGSINSDNKGKYIKVSLAEDADWKLSGDAYVNVLTNADQSCSNIDSGGYSIYYDTADSANSWLAGRTISLAGGGKIAPRG</sequence>
<dbReference type="OrthoDB" id="355208at2"/>
<keyword evidence="2" id="KW-0732">Signal</keyword>
<name>A0A174I5K9_9FIRM</name>
<dbReference type="STRING" id="39482.ERS852491_03356"/>